<evidence type="ECO:0000313" key="8">
    <source>
        <dbReference type="Proteomes" id="UP000827549"/>
    </source>
</evidence>
<dbReference type="GeneID" id="87804457"/>
<proteinExistence type="predicted"/>
<dbReference type="EMBL" id="CP086714">
    <property type="protein sequence ID" value="WOO77631.1"/>
    <property type="molecule type" value="Genomic_DNA"/>
</dbReference>
<dbReference type="Proteomes" id="UP000827549">
    <property type="component" value="Chromosome 1"/>
</dbReference>
<feature type="region of interest" description="Disordered" evidence="6">
    <location>
        <begin position="1"/>
        <end position="42"/>
    </location>
</feature>
<dbReference type="PANTHER" id="PTHR31845">
    <property type="entry name" value="FINGER DOMAIN PROTEIN, PUTATIVE-RELATED"/>
    <property type="match status" value="1"/>
</dbReference>
<feature type="region of interest" description="Disordered" evidence="6">
    <location>
        <begin position="95"/>
        <end position="119"/>
    </location>
</feature>
<dbReference type="GO" id="GO:0000976">
    <property type="term" value="F:transcription cis-regulatory region binding"/>
    <property type="evidence" value="ECO:0007669"/>
    <property type="project" value="TreeGrafter"/>
</dbReference>
<keyword evidence="5" id="KW-0539">Nucleus</keyword>
<keyword evidence="4" id="KW-0804">Transcription</keyword>
<dbReference type="CDD" id="cd12148">
    <property type="entry name" value="fungal_TF_MHR"/>
    <property type="match status" value="1"/>
</dbReference>
<keyword evidence="2" id="KW-0805">Transcription regulation</keyword>
<evidence type="ECO:0000256" key="5">
    <source>
        <dbReference type="ARBA" id="ARBA00023242"/>
    </source>
</evidence>
<dbReference type="AlphaFoldDB" id="A0AAF0Y4M5"/>
<evidence type="ECO:0000313" key="7">
    <source>
        <dbReference type="EMBL" id="WOO77631.1"/>
    </source>
</evidence>
<sequence>MGMNRPPPHQASILGLNPWTVPPPQSAGWSSSGGGGSSAAGVPASHIIHASPDGLQHPMSVGSLDSVTSPPLGFPTRPRLRPSTTLVDYLEPHLGAEDSRPITPQHGVTESPHTLDTDRGHESTLNFGVVVSPIGSGLVSENEAKYLYQQFLDRVSLTSGMFDPQYHTYARVSGWMPLFTACIYAASRYFRPALSDQLFVLASNNISKKVQNGDVDVPLIQALLVLVTWKAPSDRTSYIKLGLAVRLMFQLRLEFPAEVVPLTSSDDESRRLVDAERTVCRLDLSYSLMFQLPAGCHPSMLPTEAQLERWADSHKSHKVPGDAFKPFLSSLWEYHEDTATYPRTNLDLKHAPWTWEAKERRMYENLDKMRKNPEIQGVLRISGEILGRVQILKIVAIGLLQHGNQARGRAAHILSLTEDVSVFIKQLFETGDIIFWSDLWSYALLLPGLLLHCARHLFGPDEVARAKVFCNEMWRVFDQVPREFGDHPLRYIERSYRRLYGAFYRLQKGGEEPQSEEAGSGPLSAP</sequence>
<keyword evidence="8" id="KW-1185">Reference proteome</keyword>
<organism evidence="7 8">
    <name type="scientific">Vanrija pseudolonga</name>
    <dbReference type="NCBI Taxonomy" id="143232"/>
    <lineage>
        <taxon>Eukaryota</taxon>
        <taxon>Fungi</taxon>
        <taxon>Dikarya</taxon>
        <taxon>Basidiomycota</taxon>
        <taxon>Agaricomycotina</taxon>
        <taxon>Tremellomycetes</taxon>
        <taxon>Trichosporonales</taxon>
        <taxon>Trichosporonaceae</taxon>
        <taxon>Vanrija</taxon>
    </lineage>
</organism>
<evidence type="ECO:0000256" key="2">
    <source>
        <dbReference type="ARBA" id="ARBA00023015"/>
    </source>
</evidence>
<evidence type="ECO:0000256" key="3">
    <source>
        <dbReference type="ARBA" id="ARBA00023125"/>
    </source>
</evidence>
<dbReference type="GO" id="GO:0000981">
    <property type="term" value="F:DNA-binding transcription factor activity, RNA polymerase II-specific"/>
    <property type="evidence" value="ECO:0007669"/>
    <property type="project" value="TreeGrafter"/>
</dbReference>
<dbReference type="GO" id="GO:0005634">
    <property type="term" value="C:nucleus"/>
    <property type="evidence" value="ECO:0007669"/>
    <property type="project" value="UniProtKB-SubCell"/>
</dbReference>
<dbReference type="RefSeq" id="XP_062623663.1">
    <property type="nucleotide sequence ID" value="XM_062767679.1"/>
</dbReference>
<evidence type="ECO:0000256" key="4">
    <source>
        <dbReference type="ARBA" id="ARBA00023163"/>
    </source>
</evidence>
<gene>
    <name evidence="7" type="primary">priB_16</name>
    <name evidence="7" type="ORF">LOC62_01G001200</name>
</gene>
<accession>A0AAF0Y4M5</accession>
<evidence type="ECO:0000256" key="6">
    <source>
        <dbReference type="SAM" id="MobiDB-lite"/>
    </source>
</evidence>
<reference evidence="7" key="1">
    <citation type="submission" date="2023-10" db="EMBL/GenBank/DDBJ databases">
        <authorList>
            <person name="Noh H."/>
        </authorList>
    </citation>
    <scope>NUCLEOTIDE SEQUENCE</scope>
    <source>
        <strain evidence="7">DUCC4014</strain>
    </source>
</reference>
<keyword evidence="3" id="KW-0238">DNA-binding</keyword>
<name>A0AAF0Y4M5_9TREE</name>
<dbReference type="PANTHER" id="PTHR31845:SF19">
    <property type="entry name" value="TRANSCRIPTION FACTOR DOMAIN-CONTAINING PROTEIN"/>
    <property type="match status" value="1"/>
</dbReference>
<protein>
    <submittedName>
        <fullName evidence="7">Protein priB</fullName>
    </submittedName>
</protein>
<dbReference type="InterPro" id="IPR051089">
    <property type="entry name" value="prtT"/>
</dbReference>
<comment type="subcellular location">
    <subcellularLocation>
        <location evidence="1">Nucleus</location>
    </subcellularLocation>
</comment>
<evidence type="ECO:0000256" key="1">
    <source>
        <dbReference type="ARBA" id="ARBA00004123"/>
    </source>
</evidence>